<dbReference type="EMBL" id="NPZB01000001">
    <property type="protein sequence ID" value="PNS09027.1"/>
    <property type="molecule type" value="Genomic_DNA"/>
</dbReference>
<dbReference type="Proteomes" id="UP000236220">
    <property type="component" value="Unassembled WGS sequence"/>
</dbReference>
<accession>A0A2K1Q249</accession>
<dbReference type="Pfam" id="PF13835">
    <property type="entry name" value="DUF4194"/>
    <property type="match status" value="1"/>
</dbReference>
<dbReference type="AlphaFoldDB" id="A0A2K1Q249"/>
<evidence type="ECO:0000313" key="2">
    <source>
        <dbReference type="Proteomes" id="UP000236220"/>
    </source>
</evidence>
<comment type="caution">
    <text evidence="1">The sequence shown here is derived from an EMBL/GenBank/DDBJ whole genome shotgun (WGS) entry which is preliminary data.</text>
</comment>
<gene>
    <name evidence="1" type="ORF">Lysil_0656</name>
</gene>
<sequence>MSHWERLAAQSQTHAESDYHKAGYRLVMEQVLYASDPRSRIAYELIVKHRKDYDALLAQLGMHITHNPHMGYVVATPNQYVAEKMRLTETRMALVLRRLYDDKMHATEILAGEAWVDMIELERAYKDLLNRDLPQKAALDELLQAMKRYGIARLEETDDEQRNQVVIRPGIVDVLGETALLQLAAHANAIEEEEVDEAA</sequence>
<dbReference type="RefSeq" id="WP_103074135.1">
    <property type="nucleotide sequence ID" value="NZ_NPZB01000001.1"/>
</dbReference>
<evidence type="ECO:0000313" key="1">
    <source>
        <dbReference type="EMBL" id="PNS09027.1"/>
    </source>
</evidence>
<name>A0A2K1Q249_9GAMM</name>
<dbReference type="InterPro" id="IPR025449">
    <property type="entry name" value="JetB"/>
</dbReference>
<protein>
    <recommendedName>
        <fullName evidence="3">DUF4194 domain-containing protein</fullName>
    </recommendedName>
</protein>
<keyword evidence="2" id="KW-1185">Reference proteome</keyword>
<proteinExistence type="predicted"/>
<reference evidence="1 2" key="1">
    <citation type="submission" date="2017-08" db="EMBL/GenBank/DDBJ databases">
        <title>Lysobacter sylvestris genome.</title>
        <authorList>
            <person name="Zhang D.-C."/>
            <person name="Albuquerque L."/>
            <person name="Franca L."/>
            <person name="Froufe H.J.C."/>
            <person name="Barroso C."/>
            <person name="Egas C."/>
            <person name="Da Costa M."/>
            <person name="Margesin R."/>
        </authorList>
    </citation>
    <scope>NUCLEOTIDE SEQUENCE [LARGE SCALE GENOMIC DNA]</scope>
    <source>
        <strain evidence="1 2">AM20-91</strain>
    </source>
</reference>
<dbReference type="OrthoDB" id="6102739at2"/>
<organism evidence="1 2">
    <name type="scientific">Solilutibacter silvestris</name>
    <dbReference type="NCBI Taxonomy" id="1645665"/>
    <lineage>
        <taxon>Bacteria</taxon>
        <taxon>Pseudomonadati</taxon>
        <taxon>Pseudomonadota</taxon>
        <taxon>Gammaproteobacteria</taxon>
        <taxon>Lysobacterales</taxon>
        <taxon>Lysobacteraceae</taxon>
        <taxon>Solilutibacter</taxon>
    </lineage>
</organism>
<evidence type="ECO:0008006" key="3">
    <source>
        <dbReference type="Google" id="ProtNLM"/>
    </source>
</evidence>